<feature type="transmembrane region" description="Helical" evidence="14">
    <location>
        <begin position="348"/>
        <end position="374"/>
    </location>
</feature>
<evidence type="ECO:0000256" key="6">
    <source>
        <dbReference type="ARBA" id="ARBA00022989"/>
    </source>
</evidence>
<evidence type="ECO:0000256" key="2">
    <source>
        <dbReference type="ARBA" id="ARBA00009752"/>
    </source>
</evidence>
<comment type="subcellular location">
    <subcellularLocation>
        <location evidence="1">Membrane</location>
        <topology evidence="1">Single-pass type I membrane protein</topology>
    </subcellularLocation>
</comment>
<evidence type="ECO:0000313" key="18">
    <source>
        <dbReference type="Proteomes" id="UP001652642"/>
    </source>
</evidence>
<evidence type="ECO:0000256" key="10">
    <source>
        <dbReference type="ARBA" id="ARBA00023170"/>
    </source>
</evidence>
<dbReference type="InterPro" id="IPR013783">
    <property type="entry name" value="Ig-like_fold"/>
</dbReference>
<keyword evidence="3 15" id="KW-0732">Signal</keyword>
<keyword evidence="12" id="KW-0393">Immunoglobulin domain</keyword>
<keyword evidence="4" id="KW-0677">Repeat</keyword>
<feature type="compositionally biased region" description="Basic and acidic residues" evidence="13">
    <location>
        <begin position="519"/>
        <end position="534"/>
    </location>
</feature>
<dbReference type="Gene3D" id="3.40.50.10140">
    <property type="entry name" value="Toll/interleukin-1 receptor homology (TIR) domain"/>
    <property type="match status" value="1"/>
</dbReference>
<keyword evidence="18" id="KW-1185">Reference proteome</keyword>
<name>A0ABM5FYY4_9SAUR</name>
<gene>
    <name evidence="19" type="primary">IL18RAP</name>
</gene>
<evidence type="ECO:0000256" key="5">
    <source>
        <dbReference type="ARBA" id="ARBA00022801"/>
    </source>
</evidence>
<dbReference type="PANTHER" id="PTHR11890:SF23">
    <property type="entry name" value="INTERLEUKIN-18 RECEPTOR ACCESSORY PROTEIN"/>
    <property type="match status" value="1"/>
</dbReference>
<sequence>MKLSCWIILLLMRGSEVIDCNVTECLHKHTDMRYRAISGQKFVVSCDLPSEDPASIFNYSHLYEDQMQWFWKSSDDGEIKMLLRSATANPVFQGNAIWFDPITVQHSGTYICTNGEKPPRYVNILIAVQTEETANCSGKSPSHRYLLVKQGASITCPGKHCFRNFPHSSVKWYQNGKKIKLQKVKRPSLQLQDDKIILHSVYDRDRGIYICDYLLTDNNTPWKMRTVVNITIISKDTVNPPKILYPSNVTTLEVDVGHLLEMECKAQFGFELNASSSIQWYRETSKSKLLVQQKRVDPKGIEGQTFSDIFNLTNVNEEDLNSHFICLAQNSVGHSTGIFKLRRKREKVLYFLLALCCIIIALFGVVLGGMLAYWRWIDLVLFYRYYLAKDETLGAYTDDIVNAIKSSRRAIMILTPSYFKNRESIFELEAAVNTALEDKTLKLILIQFESFQEPQSLPSKVKTALRILPRINWKTSTSPTANKQFWKKLQYHMPVKHTKEAGSKWLFFSSSSYWPWSKDNQEGTRGRNTEKDLGRNSPKVETYQGRGCS</sequence>
<evidence type="ECO:0000256" key="13">
    <source>
        <dbReference type="SAM" id="MobiDB-lite"/>
    </source>
</evidence>
<dbReference type="Proteomes" id="UP001652642">
    <property type="component" value="Chromosome 3"/>
</dbReference>
<dbReference type="SUPFAM" id="SSF52200">
    <property type="entry name" value="Toll/Interleukin receptor TIR domain"/>
    <property type="match status" value="1"/>
</dbReference>
<accession>A0ABM5FYY4</accession>
<feature type="region of interest" description="Disordered" evidence="13">
    <location>
        <begin position="518"/>
        <end position="549"/>
    </location>
</feature>
<evidence type="ECO:0000256" key="15">
    <source>
        <dbReference type="SAM" id="SignalP"/>
    </source>
</evidence>
<evidence type="ECO:0000256" key="9">
    <source>
        <dbReference type="ARBA" id="ARBA00023157"/>
    </source>
</evidence>
<proteinExistence type="inferred from homology"/>
<evidence type="ECO:0000256" key="12">
    <source>
        <dbReference type="ARBA" id="ARBA00023319"/>
    </source>
</evidence>
<dbReference type="InterPro" id="IPR035897">
    <property type="entry name" value="Toll_tir_struct_dom_sf"/>
</dbReference>
<dbReference type="PANTHER" id="PTHR11890">
    <property type="entry name" value="INTERLEUKIN-1 RECEPTOR FAMILY MEMBER"/>
    <property type="match status" value="1"/>
</dbReference>
<comment type="similarity">
    <text evidence="2">Belongs to the interleukin-1 receptor family.</text>
</comment>
<dbReference type="InterPro" id="IPR000157">
    <property type="entry name" value="TIR_dom"/>
</dbReference>
<organism evidence="18 19">
    <name type="scientific">Pogona vitticeps</name>
    <name type="common">central bearded dragon</name>
    <dbReference type="NCBI Taxonomy" id="103695"/>
    <lineage>
        <taxon>Eukaryota</taxon>
        <taxon>Metazoa</taxon>
        <taxon>Chordata</taxon>
        <taxon>Craniata</taxon>
        <taxon>Vertebrata</taxon>
        <taxon>Euteleostomi</taxon>
        <taxon>Lepidosauria</taxon>
        <taxon>Squamata</taxon>
        <taxon>Bifurcata</taxon>
        <taxon>Unidentata</taxon>
        <taxon>Episquamata</taxon>
        <taxon>Toxicofera</taxon>
        <taxon>Iguania</taxon>
        <taxon>Acrodonta</taxon>
        <taxon>Agamidae</taxon>
        <taxon>Amphibolurinae</taxon>
        <taxon>Pogona</taxon>
    </lineage>
</organism>
<dbReference type="InterPro" id="IPR015621">
    <property type="entry name" value="IL-1_rcpt_fam"/>
</dbReference>
<dbReference type="InterPro" id="IPR041416">
    <property type="entry name" value="IL-1RAcP-like_ig"/>
</dbReference>
<dbReference type="InterPro" id="IPR007110">
    <property type="entry name" value="Ig-like_dom"/>
</dbReference>
<dbReference type="Pfam" id="PF18452">
    <property type="entry name" value="Ig_6"/>
    <property type="match status" value="1"/>
</dbReference>
<evidence type="ECO:0000256" key="1">
    <source>
        <dbReference type="ARBA" id="ARBA00004479"/>
    </source>
</evidence>
<keyword evidence="6 14" id="KW-1133">Transmembrane helix</keyword>
<keyword evidence="11" id="KW-0325">Glycoprotein</keyword>
<reference evidence="19" key="1">
    <citation type="submission" date="2025-08" db="UniProtKB">
        <authorList>
            <consortium name="RefSeq"/>
        </authorList>
    </citation>
    <scope>IDENTIFICATION</scope>
</reference>
<evidence type="ECO:0000256" key="8">
    <source>
        <dbReference type="ARBA" id="ARBA00023136"/>
    </source>
</evidence>
<evidence type="ECO:0000256" key="11">
    <source>
        <dbReference type="ARBA" id="ARBA00023180"/>
    </source>
</evidence>
<feature type="domain" description="Ig-like" evidence="17">
    <location>
        <begin position="119"/>
        <end position="211"/>
    </location>
</feature>
<dbReference type="SUPFAM" id="SSF48726">
    <property type="entry name" value="Immunoglobulin"/>
    <property type="match status" value="2"/>
</dbReference>
<evidence type="ECO:0000256" key="7">
    <source>
        <dbReference type="ARBA" id="ARBA00023027"/>
    </source>
</evidence>
<dbReference type="PROSITE" id="PS50835">
    <property type="entry name" value="IG_LIKE"/>
    <property type="match status" value="2"/>
</dbReference>
<keyword evidence="9" id="KW-1015">Disulfide bond</keyword>
<dbReference type="InterPro" id="IPR003599">
    <property type="entry name" value="Ig_sub"/>
</dbReference>
<keyword evidence="5" id="KW-0378">Hydrolase</keyword>
<dbReference type="SMART" id="SM00255">
    <property type="entry name" value="TIR"/>
    <property type="match status" value="1"/>
</dbReference>
<dbReference type="PROSITE" id="PS50104">
    <property type="entry name" value="TIR"/>
    <property type="match status" value="1"/>
</dbReference>
<dbReference type="GeneID" id="110074099"/>
<protein>
    <submittedName>
        <fullName evidence="19">Interleukin-18 receptor accessory protein isoform X2</fullName>
    </submittedName>
</protein>
<dbReference type="Gene3D" id="2.60.40.10">
    <property type="entry name" value="Immunoglobulins"/>
    <property type="match status" value="3"/>
</dbReference>
<keyword evidence="10 19" id="KW-0675">Receptor</keyword>
<evidence type="ECO:0000256" key="4">
    <source>
        <dbReference type="ARBA" id="ARBA00022737"/>
    </source>
</evidence>
<keyword evidence="14" id="KW-0812">Transmembrane</keyword>
<feature type="chain" id="PRO_5047040797" evidence="15">
    <location>
        <begin position="21"/>
        <end position="549"/>
    </location>
</feature>
<keyword evidence="7" id="KW-0520">NAD</keyword>
<dbReference type="CDD" id="cd00096">
    <property type="entry name" value="Ig"/>
    <property type="match status" value="1"/>
</dbReference>
<dbReference type="RefSeq" id="XP_072850617.1">
    <property type="nucleotide sequence ID" value="XM_072994516.1"/>
</dbReference>
<evidence type="ECO:0000256" key="3">
    <source>
        <dbReference type="ARBA" id="ARBA00022729"/>
    </source>
</evidence>
<feature type="signal peptide" evidence="15">
    <location>
        <begin position="1"/>
        <end position="20"/>
    </location>
</feature>
<evidence type="ECO:0000313" key="19">
    <source>
        <dbReference type="RefSeq" id="XP_072850617.1"/>
    </source>
</evidence>
<evidence type="ECO:0000256" key="14">
    <source>
        <dbReference type="SAM" id="Phobius"/>
    </source>
</evidence>
<dbReference type="InterPro" id="IPR036179">
    <property type="entry name" value="Ig-like_dom_sf"/>
</dbReference>
<dbReference type="Pfam" id="PF01582">
    <property type="entry name" value="TIR"/>
    <property type="match status" value="1"/>
</dbReference>
<evidence type="ECO:0000259" key="16">
    <source>
        <dbReference type="PROSITE" id="PS50104"/>
    </source>
</evidence>
<feature type="domain" description="Ig-like" evidence="17">
    <location>
        <begin position="241"/>
        <end position="331"/>
    </location>
</feature>
<evidence type="ECO:0000259" key="17">
    <source>
        <dbReference type="PROSITE" id="PS50835"/>
    </source>
</evidence>
<keyword evidence="8 14" id="KW-0472">Membrane</keyword>
<dbReference type="SMART" id="SM00409">
    <property type="entry name" value="IG"/>
    <property type="match status" value="3"/>
</dbReference>
<feature type="domain" description="TIR" evidence="16">
    <location>
        <begin position="342"/>
        <end position="493"/>
    </location>
</feature>